<evidence type="ECO:0000259" key="4">
    <source>
        <dbReference type="PROSITE" id="PS51173"/>
    </source>
</evidence>
<accession>A0A1I2NWW7</accession>
<evidence type="ECO:0000256" key="1">
    <source>
        <dbReference type="ARBA" id="ARBA00022729"/>
    </source>
</evidence>
<evidence type="ECO:0000313" key="5">
    <source>
        <dbReference type="EMBL" id="SFG07510.1"/>
    </source>
</evidence>
<evidence type="ECO:0000256" key="2">
    <source>
        <dbReference type="ARBA" id="ARBA00023326"/>
    </source>
</evidence>
<evidence type="ECO:0000313" key="6">
    <source>
        <dbReference type="Proteomes" id="UP000181942"/>
    </source>
</evidence>
<dbReference type="InterPro" id="IPR008965">
    <property type="entry name" value="CBM2/CBM3_carb-bd_dom_sf"/>
</dbReference>
<dbReference type="OrthoDB" id="3401948at2"/>
<sequence>MPDLPTPQNAAEAALLSECWDAVLSYADLCTSGSASATQLATEAFTHGIDELRAATAASKSTGTGRRALRLPRIPLLLASVRTVAAAWETSGLGHRLDPDLRLWLHSDKAARYIGPPLHRPLALRGLRDMQEPDAVLLWLAEVESLPMSAVARRLGLDPAAASSELAQVRALFRDRCHRNHLDTPMDAYCRSYARLLDAVTRSPSAETPEDLSRHMARCVECAEAAACLRLHGGGLPAALSSGVIGWGGLAYLERRRRAAEAGMIGGRTDAAVDTGLNEGKPVRPRIGRTGILVTAVLVSALALTVSLMPFGGSKGGDANVAQGESTDGQSVADPGPSFPSGSKTKAGTETGSRSGTGSGTAGSPAVADSTSRPAGNSDQEAQGESSSPAGKQGGAKGSTKSAAPDCRVKYEVVSEWPDGFQATVTVTSTKALATWSLGWTFKDGQRVGQMWDGTFTQDDSHVTATAADYNKTVAANGTFTFGFLGSWTGSNSVARNFTLNTASCQAAG</sequence>
<dbReference type="AlphaFoldDB" id="A0A1I2NWW7"/>
<reference evidence="5 6" key="1">
    <citation type="submission" date="2016-10" db="EMBL/GenBank/DDBJ databases">
        <authorList>
            <person name="de Groot N.N."/>
        </authorList>
    </citation>
    <scope>NUCLEOTIDE SEQUENCE [LARGE SCALE GENOMIC DNA]</scope>
    <source>
        <strain evidence="5 6">OK461</strain>
    </source>
</reference>
<feature type="compositionally biased region" description="Polar residues" evidence="3">
    <location>
        <begin position="369"/>
        <end position="390"/>
    </location>
</feature>
<feature type="region of interest" description="Disordered" evidence="3">
    <location>
        <begin position="319"/>
        <end position="405"/>
    </location>
</feature>
<evidence type="ECO:0000256" key="3">
    <source>
        <dbReference type="SAM" id="MobiDB-lite"/>
    </source>
</evidence>
<keyword evidence="2" id="KW-0119">Carbohydrate metabolism</keyword>
<dbReference type="Gene3D" id="2.60.40.290">
    <property type="match status" value="1"/>
</dbReference>
<dbReference type="InterPro" id="IPR012291">
    <property type="entry name" value="CBM2_carb-bd_dom_sf"/>
</dbReference>
<dbReference type="Pfam" id="PF00553">
    <property type="entry name" value="CBM_2"/>
    <property type="match status" value="1"/>
</dbReference>
<protein>
    <submittedName>
        <fullName evidence="5">Cellulose binding domain-containing protein</fullName>
    </submittedName>
</protein>
<dbReference type="InterPro" id="IPR001919">
    <property type="entry name" value="CBD2"/>
</dbReference>
<proteinExistence type="predicted"/>
<name>A0A1I2NWW7_9ACTN</name>
<organism evidence="5 6">
    <name type="scientific">Streptomyces mirabilis</name>
    <dbReference type="NCBI Taxonomy" id="68239"/>
    <lineage>
        <taxon>Bacteria</taxon>
        <taxon>Bacillati</taxon>
        <taxon>Actinomycetota</taxon>
        <taxon>Actinomycetes</taxon>
        <taxon>Kitasatosporales</taxon>
        <taxon>Streptomycetaceae</taxon>
        <taxon>Streptomyces</taxon>
    </lineage>
</organism>
<dbReference type="Proteomes" id="UP000181942">
    <property type="component" value="Unassembled WGS sequence"/>
</dbReference>
<keyword evidence="2" id="KW-0624">Polysaccharide degradation</keyword>
<dbReference type="GO" id="GO:0000272">
    <property type="term" value="P:polysaccharide catabolic process"/>
    <property type="evidence" value="ECO:0007669"/>
    <property type="project" value="UniProtKB-KW"/>
</dbReference>
<gene>
    <name evidence="5" type="ORF">SAMN02787118_115170</name>
</gene>
<feature type="domain" description="CBM2" evidence="4">
    <location>
        <begin position="400"/>
        <end position="508"/>
    </location>
</feature>
<dbReference type="GO" id="GO:0030247">
    <property type="term" value="F:polysaccharide binding"/>
    <property type="evidence" value="ECO:0007669"/>
    <property type="project" value="UniProtKB-UniRule"/>
</dbReference>
<dbReference type="RefSeq" id="WP_075031073.1">
    <property type="nucleotide sequence ID" value="NZ_FONR01000015.1"/>
</dbReference>
<dbReference type="GO" id="GO:0004553">
    <property type="term" value="F:hydrolase activity, hydrolyzing O-glycosyl compounds"/>
    <property type="evidence" value="ECO:0007669"/>
    <property type="project" value="InterPro"/>
</dbReference>
<dbReference type="SMART" id="SM00637">
    <property type="entry name" value="CBD_II"/>
    <property type="match status" value="1"/>
</dbReference>
<dbReference type="SUPFAM" id="SSF49384">
    <property type="entry name" value="Carbohydrate-binding domain"/>
    <property type="match status" value="1"/>
</dbReference>
<keyword evidence="1" id="KW-0732">Signal</keyword>
<dbReference type="PROSITE" id="PS51173">
    <property type="entry name" value="CBM2"/>
    <property type="match status" value="1"/>
</dbReference>
<dbReference type="EMBL" id="FONR01000015">
    <property type="protein sequence ID" value="SFG07510.1"/>
    <property type="molecule type" value="Genomic_DNA"/>
</dbReference>